<proteinExistence type="predicted"/>
<organism evidence="1">
    <name type="scientific">Megaviridae environmental sample</name>
    <dbReference type="NCBI Taxonomy" id="1737588"/>
    <lineage>
        <taxon>Viruses</taxon>
        <taxon>Varidnaviria</taxon>
        <taxon>Bamfordvirae</taxon>
        <taxon>Nucleocytoviricota</taxon>
        <taxon>Megaviricetes</taxon>
        <taxon>Imitervirales</taxon>
        <taxon>Mimiviridae</taxon>
        <taxon>environmental samples</taxon>
    </lineage>
</organism>
<accession>A0A5J6VHJ0</accession>
<protein>
    <submittedName>
        <fullName evidence="1">Uncharacterized protein</fullName>
    </submittedName>
</protein>
<reference evidence="1" key="1">
    <citation type="journal article" date="2019" name="Philos. Trans. R. Soc. Lond., B, Biol. Sci.">
        <title>Targeted metagenomic recovery of four divergent viruses reveals shared and distinctive characteristics of giant viruses of marine eukaryotes.</title>
        <authorList>
            <person name="Needham D.M."/>
            <person name="Poirier C."/>
            <person name="Hehenberger E."/>
            <person name="Jimenez V."/>
            <person name="Swalwell J.E."/>
            <person name="Santoro A.E."/>
            <person name="Worden A.Z."/>
        </authorList>
    </citation>
    <scope>NUCLEOTIDE SEQUENCE</scope>
    <source>
        <strain evidence="1">OPacV-662</strain>
    </source>
</reference>
<name>A0A5J6VHJ0_9VIRU</name>
<sequence length="395" mass="43959">MSVSSSSTIDFLIQNDKITDVTFHVDGDGPNTLEKVIALYGRAGGILCMALTRRWEDNNEVNVLNDEKLVSLTARDINQDQQTDHATFNFNDFRHNDVSGLNYLSLTDYSDSTEKTLHDQWELYALDSNDTNHTSIDNYSELADNNISKFGSITFSYTLTPNIDTNINISTYIETFDFQYGGTENILTNPTNNNQVISQNDWNNKLTWVPTSNWATPSITSLLNDALQESDVTLTTVTTNLDDLGHTLTQSGDITLTNQDFSVIFVDSGTDVYQGLKISIASASADCVYIPGNNIKIENFKINVVIDNWPKFLLHFNKLKDIEVSFGLTAKYEIIITGTNTQQNVRNKLRGATLQDVRCNARLSIKPTIGTVDKVIGASVVGLGLVARNALKRKR</sequence>
<dbReference type="EMBL" id="MN448268">
    <property type="protein sequence ID" value="QFG73697.1"/>
    <property type="molecule type" value="Genomic_DNA"/>
</dbReference>
<evidence type="ECO:0000313" key="1">
    <source>
        <dbReference type="EMBL" id="QFG73697.1"/>
    </source>
</evidence>